<dbReference type="InterPro" id="IPR001173">
    <property type="entry name" value="Glyco_trans_2-like"/>
</dbReference>
<dbReference type="CDD" id="cd00761">
    <property type="entry name" value="Glyco_tranf_GTA_type"/>
    <property type="match status" value="1"/>
</dbReference>
<dbReference type="InterPro" id="IPR050834">
    <property type="entry name" value="Glycosyltransf_2"/>
</dbReference>
<protein>
    <submittedName>
        <fullName evidence="2">Glycosyltransferase family 2 protein</fullName>
    </submittedName>
</protein>
<organism evidence="2 3">
    <name type="scientific">Sphingomonas aliaeris</name>
    <dbReference type="NCBI Taxonomy" id="2759526"/>
    <lineage>
        <taxon>Bacteria</taxon>
        <taxon>Pseudomonadati</taxon>
        <taxon>Pseudomonadota</taxon>
        <taxon>Alphaproteobacteria</taxon>
        <taxon>Sphingomonadales</taxon>
        <taxon>Sphingomonadaceae</taxon>
        <taxon>Sphingomonas</taxon>
    </lineage>
</organism>
<dbReference type="PANTHER" id="PTHR43685">
    <property type="entry name" value="GLYCOSYLTRANSFERASE"/>
    <property type="match status" value="1"/>
</dbReference>
<evidence type="ECO:0000259" key="1">
    <source>
        <dbReference type="Pfam" id="PF00535"/>
    </source>
</evidence>
<dbReference type="Proteomes" id="UP000595894">
    <property type="component" value="Chromosome"/>
</dbReference>
<dbReference type="PANTHER" id="PTHR43685:SF2">
    <property type="entry name" value="GLYCOSYLTRANSFERASE 2-LIKE DOMAIN-CONTAINING PROTEIN"/>
    <property type="match status" value="1"/>
</dbReference>
<keyword evidence="3" id="KW-1185">Reference proteome</keyword>
<dbReference type="InterPro" id="IPR029044">
    <property type="entry name" value="Nucleotide-diphossugar_trans"/>
</dbReference>
<name>A0A974S596_9SPHN</name>
<dbReference type="AlphaFoldDB" id="A0A974S596"/>
<dbReference type="Pfam" id="PF00535">
    <property type="entry name" value="Glycos_transf_2"/>
    <property type="match status" value="1"/>
</dbReference>
<reference evidence="3" key="1">
    <citation type="submission" date="2020-09" db="EMBL/GenBank/DDBJ databases">
        <title>Sphingomonas sp., a new species isolated from pork steak.</title>
        <authorList>
            <person name="Heidler von Heilborn D."/>
        </authorList>
    </citation>
    <scope>NUCLEOTIDE SEQUENCE [LARGE SCALE GENOMIC DNA]</scope>
</reference>
<dbReference type="EMBL" id="CP061035">
    <property type="protein sequence ID" value="QQV78462.1"/>
    <property type="molecule type" value="Genomic_DNA"/>
</dbReference>
<dbReference type="RefSeq" id="WP_202095387.1">
    <property type="nucleotide sequence ID" value="NZ_CP061035.1"/>
</dbReference>
<evidence type="ECO:0000313" key="2">
    <source>
        <dbReference type="EMBL" id="QQV78462.1"/>
    </source>
</evidence>
<gene>
    <name evidence="2" type="ORF">H5J25_07425</name>
</gene>
<accession>A0A974S596</accession>
<dbReference type="SUPFAM" id="SSF53448">
    <property type="entry name" value="Nucleotide-diphospho-sugar transferases"/>
    <property type="match status" value="1"/>
</dbReference>
<proteinExistence type="predicted"/>
<feature type="domain" description="Glycosyltransferase 2-like" evidence="1">
    <location>
        <begin position="24"/>
        <end position="187"/>
    </location>
</feature>
<dbReference type="KEGG" id="sari:H5J25_07425"/>
<evidence type="ECO:0000313" key="3">
    <source>
        <dbReference type="Proteomes" id="UP000595894"/>
    </source>
</evidence>
<dbReference type="Gene3D" id="3.90.550.10">
    <property type="entry name" value="Spore Coat Polysaccharide Biosynthesis Protein SpsA, Chain A"/>
    <property type="match status" value="1"/>
</dbReference>
<sequence length="311" mass="35638">MMMLQAQSGESQGAILLTHPLLIIGVPCYNEAGFLERTLQSLASQSYSDFAVLISDNASTDGTGDIARDFCKRDSRFHYHRQPINIGSSRNFNFVADHTNSKYLLWMGAHDLIERSMLERHIALLESRSEVSVSQSAHAWIDTEDRLVERIEDGALDGGGRDDAERYLRSIGRNLNNIAANSVIRRSMLGNCRFTDVVGTDRILLSHLAFRGPFATFPDILYMRRTFADRVERNPYMERLTGRADAAEDWTAFAREYDIAFAALLGDRPDAKRLRRLLQLTLRYYLPVRRGSFLTKMLWTLRRIRQRIVRT</sequence>